<dbReference type="Pfam" id="PF00753">
    <property type="entry name" value="Lactamase_B"/>
    <property type="match status" value="1"/>
</dbReference>
<dbReference type="GO" id="GO:0004416">
    <property type="term" value="F:hydroxyacylglutathione hydrolase activity"/>
    <property type="evidence" value="ECO:0007669"/>
    <property type="project" value="UniProtKB-EC"/>
</dbReference>
<name>A0A517M7J9_9BACT</name>
<evidence type="ECO:0000256" key="1">
    <source>
        <dbReference type="ARBA" id="ARBA00005250"/>
    </source>
</evidence>
<feature type="compositionally biased region" description="Basic and acidic residues" evidence="2">
    <location>
        <begin position="12"/>
        <end position="21"/>
    </location>
</feature>
<dbReference type="PANTHER" id="PTHR42951:SF4">
    <property type="entry name" value="ACYL-COENZYME A THIOESTERASE MBLAC2"/>
    <property type="match status" value="1"/>
</dbReference>
<keyword evidence="5" id="KW-1185">Reference proteome</keyword>
<dbReference type="Gene3D" id="3.60.15.10">
    <property type="entry name" value="Ribonuclease Z/Hydroxyacylglutathione hydrolase-like"/>
    <property type="match status" value="1"/>
</dbReference>
<dbReference type="InterPro" id="IPR050855">
    <property type="entry name" value="NDM-1-like"/>
</dbReference>
<protein>
    <submittedName>
        <fullName evidence="4">Hydroxyacylglutathione hydrolase</fullName>
        <ecNumber evidence="4">3.1.2.6</ecNumber>
    </submittedName>
</protein>
<dbReference type="GO" id="GO:0017001">
    <property type="term" value="P:antibiotic catabolic process"/>
    <property type="evidence" value="ECO:0007669"/>
    <property type="project" value="UniProtKB-ARBA"/>
</dbReference>
<evidence type="ECO:0000256" key="2">
    <source>
        <dbReference type="SAM" id="MobiDB-lite"/>
    </source>
</evidence>
<sequence>MQRTQRLPTSEEAAKSQHHADAAPTTVEAVRAIDAIAPATGTAGQVAEGVWWIRLPVAAGPGHVNVYALQDRDGIVLVDTGTNAPQTLQALTEALRFLKSSCGTVRRVVMTHHHPDHIGLAGWFAEQGAEIVATRGTLAVARRMLHDKTLLRTPEEIDFAVLSGMKDLELAAFIRRPKRRYADAVAMLPNATSVIADGETLQIGRRCWRAIVGNGHAVDHLTLCSNDGLVISGDQILPGMSTNLNVPADHPNLDPIAAWRYTCRRIGERIDDRSICLPGHHTPFTGIAIRSRQMIASQEAVASRLLEHLQRPRTAIDCLAAIYRRTLSLAERTLLFPEAVGYMNHLATRGEVVGLPRGKTIVWQKQRRPRGDAIRRDASQTISRLYNFSSEVDETR</sequence>
<gene>
    <name evidence="4" type="primary">gloB</name>
    <name evidence="4" type="ORF">EC9_50770</name>
</gene>
<dbReference type="EMBL" id="CP036261">
    <property type="protein sequence ID" value="QDS90859.1"/>
    <property type="molecule type" value="Genomic_DNA"/>
</dbReference>
<dbReference type="PANTHER" id="PTHR42951">
    <property type="entry name" value="METALLO-BETA-LACTAMASE DOMAIN-CONTAINING"/>
    <property type="match status" value="1"/>
</dbReference>
<comment type="similarity">
    <text evidence="1">Belongs to the metallo-beta-lactamase superfamily. Class-B beta-lactamase family.</text>
</comment>
<dbReference type="InterPro" id="IPR001279">
    <property type="entry name" value="Metallo-B-lactamas"/>
</dbReference>
<dbReference type="InterPro" id="IPR036866">
    <property type="entry name" value="RibonucZ/Hydroxyglut_hydro"/>
</dbReference>
<organism evidence="4 5">
    <name type="scientific">Rosistilla ulvae</name>
    <dbReference type="NCBI Taxonomy" id="1930277"/>
    <lineage>
        <taxon>Bacteria</taxon>
        <taxon>Pseudomonadati</taxon>
        <taxon>Planctomycetota</taxon>
        <taxon>Planctomycetia</taxon>
        <taxon>Pirellulales</taxon>
        <taxon>Pirellulaceae</taxon>
        <taxon>Rosistilla</taxon>
    </lineage>
</organism>
<evidence type="ECO:0000313" key="5">
    <source>
        <dbReference type="Proteomes" id="UP000319557"/>
    </source>
</evidence>
<evidence type="ECO:0000313" key="4">
    <source>
        <dbReference type="EMBL" id="QDS90859.1"/>
    </source>
</evidence>
<reference evidence="4 5" key="1">
    <citation type="submission" date="2019-02" db="EMBL/GenBank/DDBJ databases">
        <title>Deep-cultivation of Planctomycetes and their phenomic and genomic characterization uncovers novel biology.</title>
        <authorList>
            <person name="Wiegand S."/>
            <person name="Jogler M."/>
            <person name="Boedeker C."/>
            <person name="Pinto D."/>
            <person name="Vollmers J."/>
            <person name="Rivas-Marin E."/>
            <person name="Kohn T."/>
            <person name="Peeters S.H."/>
            <person name="Heuer A."/>
            <person name="Rast P."/>
            <person name="Oberbeckmann S."/>
            <person name="Bunk B."/>
            <person name="Jeske O."/>
            <person name="Meyerdierks A."/>
            <person name="Storesund J.E."/>
            <person name="Kallscheuer N."/>
            <person name="Luecker S."/>
            <person name="Lage O.M."/>
            <person name="Pohl T."/>
            <person name="Merkel B.J."/>
            <person name="Hornburger P."/>
            <person name="Mueller R.-W."/>
            <person name="Bruemmer F."/>
            <person name="Labrenz M."/>
            <person name="Spormann A.M."/>
            <person name="Op den Camp H."/>
            <person name="Overmann J."/>
            <person name="Amann R."/>
            <person name="Jetten M.S.M."/>
            <person name="Mascher T."/>
            <person name="Medema M.H."/>
            <person name="Devos D.P."/>
            <person name="Kaster A.-K."/>
            <person name="Ovreas L."/>
            <person name="Rohde M."/>
            <person name="Galperin M.Y."/>
            <person name="Jogler C."/>
        </authorList>
    </citation>
    <scope>NUCLEOTIDE SEQUENCE [LARGE SCALE GENOMIC DNA]</scope>
    <source>
        <strain evidence="4 5">EC9</strain>
    </source>
</reference>
<dbReference type="RefSeq" id="WP_145348603.1">
    <property type="nucleotide sequence ID" value="NZ_CP036261.1"/>
</dbReference>
<dbReference type="EC" id="3.1.2.6" evidence="4"/>
<proteinExistence type="inferred from homology"/>
<feature type="domain" description="Metallo-beta-lactamase" evidence="3">
    <location>
        <begin position="63"/>
        <end position="280"/>
    </location>
</feature>
<dbReference type="Proteomes" id="UP000319557">
    <property type="component" value="Chromosome"/>
</dbReference>
<feature type="region of interest" description="Disordered" evidence="2">
    <location>
        <begin position="1"/>
        <end position="24"/>
    </location>
</feature>
<dbReference type="KEGG" id="ruv:EC9_50770"/>
<accession>A0A517M7J9</accession>
<dbReference type="AlphaFoldDB" id="A0A517M7J9"/>
<dbReference type="SMART" id="SM00849">
    <property type="entry name" value="Lactamase_B"/>
    <property type="match status" value="1"/>
</dbReference>
<evidence type="ECO:0000259" key="3">
    <source>
        <dbReference type="SMART" id="SM00849"/>
    </source>
</evidence>
<keyword evidence="4" id="KW-0378">Hydrolase</keyword>
<dbReference type="SUPFAM" id="SSF56281">
    <property type="entry name" value="Metallo-hydrolase/oxidoreductase"/>
    <property type="match status" value="1"/>
</dbReference>
<dbReference type="OrthoDB" id="235784at2"/>